<keyword evidence="3" id="KW-1185">Reference proteome</keyword>
<evidence type="ECO:0000313" key="2">
    <source>
        <dbReference type="EMBL" id="GFH36298.1"/>
    </source>
</evidence>
<dbReference type="AlphaFoldDB" id="A0A6A0AUG9"/>
<sequence length="78" mass="8507">MLGEHPRYGRLPDVGPYEIGCAETVPGSHRVDAHHPFHSGIPLDTAYEAAPELSGHTGDKHDPAQDQRLPFGPRYPSP</sequence>
<protein>
    <submittedName>
        <fullName evidence="2">Uncharacterized protein</fullName>
    </submittedName>
</protein>
<feature type="region of interest" description="Disordered" evidence="1">
    <location>
        <begin position="27"/>
        <end position="78"/>
    </location>
</feature>
<reference evidence="2 3" key="1">
    <citation type="submission" date="2020-02" db="EMBL/GenBank/DDBJ databases">
        <title>Whole Genome Shotgun Sequence of Streptomyces sp. strain CWH03.</title>
        <authorList>
            <person name="Dohra H."/>
            <person name="Kodani S."/>
            <person name="Yamamura H."/>
        </authorList>
    </citation>
    <scope>NUCLEOTIDE SEQUENCE [LARGE SCALE GENOMIC DNA]</scope>
    <source>
        <strain evidence="2 3">CWH03</strain>
    </source>
</reference>
<dbReference type="Proteomes" id="UP000484988">
    <property type="component" value="Unassembled WGS sequence"/>
</dbReference>
<evidence type="ECO:0000313" key="3">
    <source>
        <dbReference type="Proteomes" id="UP000484988"/>
    </source>
</evidence>
<dbReference type="EMBL" id="BLLG01000005">
    <property type="protein sequence ID" value="GFH36298.1"/>
    <property type="molecule type" value="Genomic_DNA"/>
</dbReference>
<accession>A0A6A0AUG9</accession>
<organism evidence="2 3">
    <name type="scientific">Streptomyces pacificus</name>
    <dbReference type="NCBI Taxonomy" id="2705029"/>
    <lineage>
        <taxon>Bacteria</taxon>
        <taxon>Bacillati</taxon>
        <taxon>Actinomycetota</taxon>
        <taxon>Actinomycetes</taxon>
        <taxon>Kitasatosporales</taxon>
        <taxon>Streptomycetaceae</taxon>
        <taxon>Streptomyces</taxon>
    </lineage>
</organism>
<proteinExistence type="predicted"/>
<comment type="caution">
    <text evidence="2">The sequence shown here is derived from an EMBL/GenBank/DDBJ whole genome shotgun (WGS) entry which is preliminary data.</text>
</comment>
<gene>
    <name evidence="2" type="ORF">SCWH03_25240</name>
</gene>
<name>A0A6A0AUG9_9ACTN</name>
<evidence type="ECO:0000256" key="1">
    <source>
        <dbReference type="SAM" id="MobiDB-lite"/>
    </source>
</evidence>